<feature type="domain" description="YknX-like C-terminal permuted SH3-like" evidence="4">
    <location>
        <begin position="314"/>
        <end position="379"/>
    </location>
</feature>
<keyword evidence="6" id="KW-1185">Reference proteome</keyword>
<accession>A0AAU0UQ42</accession>
<dbReference type="InterPro" id="IPR058637">
    <property type="entry name" value="YknX-like_C"/>
</dbReference>
<gene>
    <name evidence="5" type="ORF">MFMK1_001101</name>
</gene>
<dbReference type="Gene3D" id="1.10.287.470">
    <property type="entry name" value="Helix hairpin bin"/>
    <property type="match status" value="1"/>
</dbReference>
<organism evidence="5 6">
    <name type="scientific">Metallumcola ferriviriculae</name>
    <dbReference type="NCBI Taxonomy" id="3039180"/>
    <lineage>
        <taxon>Bacteria</taxon>
        <taxon>Bacillati</taxon>
        <taxon>Bacillota</taxon>
        <taxon>Clostridia</taxon>
        <taxon>Neomoorellales</taxon>
        <taxon>Desulfitibacteraceae</taxon>
        <taxon>Metallumcola</taxon>
    </lineage>
</organism>
<dbReference type="EMBL" id="CP121694">
    <property type="protein sequence ID" value="WRO21298.1"/>
    <property type="molecule type" value="Genomic_DNA"/>
</dbReference>
<dbReference type="GO" id="GO:1990281">
    <property type="term" value="C:efflux pump complex"/>
    <property type="evidence" value="ECO:0007669"/>
    <property type="project" value="TreeGrafter"/>
</dbReference>
<dbReference type="SUPFAM" id="SSF111369">
    <property type="entry name" value="HlyD-like secretion proteins"/>
    <property type="match status" value="1"/>
</dbReference>
<protein>
    <submittedName>
        <fullName evidence="5">Efflux RND transporter periplasmic adaptor subunit</fullName>
    </submittedName>
</protein>
<evidence type="ECO:0000256" key="1">
    <source>
        <dbReference type="ARBA" id="ARBA00009477"/>
    </source>
</evidence>
<feature type="domain" description="Multidrug resistance protein MdtA-like barrel-sandwich hybrid" evidence="3">
    <location>
        <begin position="61"/>
        <end position="216"/>
    </location>
</feature>
<evidence type="ECO:0000256" key="2">
    <source>
        <dbReference type="SAM" id="Coils"/>
    </source>
</evidence>
<reference evidence="5 6" key="1">
    <citation type="submission" date="2023-04" db="EMBL/GenBank/DDBJ databases">
        <authorList>
            <person name="Hsu D."/>
        </authorList>
    </citation>
    <scope>NUCLEOTIDE SEQUENCE [LARGE SCALE GENOMIC DNA]</scope>
    <source>
        <strain evidence="5 6">MK1</strain>
    </source>
</reference>
<dbReference type="RefSeq" id="WP_366924149.1">
    <property type="nucleotide sequence ID" value="NZ_CP121694.1"/>
</dbReference>
<evidence type="ECO:0000259" key="3">
    <source>
        <dbReference type="Pfam" id="PF25917"/>
    </source>
</evidence>
<dbReference type="PANTHER" id="PTHR30469">
    <property type="entry name" value="MULTIDRUG RESISTANCE PROTEIN MDTA"/>
    <property type="match status" value="1"/>
</dbReference>
<comment type="similarity">
    <text evidence="1">Belongs to the membrane fusion protein (MFP) (TC 8.A.1) family.</text>
</comment>
<evidence type="ECO:0000313" key="6">
    <source>
        <dbReference type="Proteomes" id="UP001329915"/>
    </source>
</evidence>
<dbReference type="GO" id="GO:0015562">
    <property type="term" value="F:efflux transmembrane transporter activity"/>
    <property type="evidence" value="ECO:0007669"/>
    <property type="project" value="TreeGrafter"/>
</dbReference>
<feature type="coiled-coil region" evidence="2">
    <location>
        <begin position="113"/>
        <end position="189"/>
    </location>
</feature>
<dbReference type="Gene3D" id="2.40.420.20">
    <property type="match status" value="1"/>
</dbReference>
<dbReference type="InterPro" id="IPR058625">
    <property type="entry name" value="MdtA-like_BSH"/>
</dbReference>
<dbReference type="Pfam" id="PF25989">
    <property type="entry name" value="YknX_C"/>
    <property type="match status" value="1"/>
</dbReference>
<dbReference type="KEGG" id="dbc:MFMK1_001101"/>
<dbReference type="InterPro" id="IPR006143">
    <property type="entry name" value="RND_pump_MFP"/>
</dbReference>
<dbReference type="NCBIfam" id="TIGR01730">
    <property type="entry name" value="RND_mfp"/>
    <property type="match status" value="1"/>
</dbReference>
<evidence type="ECO:0000259" key="4">
    <source>
        <dbReference type="Pfam" id="PF25989"/>
    </source>
</evidence>
<proteinExistence type="inferred from homology"/>
<dbReference type="Proteomes" id="UP001329915">
    <property type="component" value="Chromosome"/>
</dbReference>
<dbReference type="Gene3D" id="2.40.30.170">
    <property type="match status" value="1"/>
</dbReference>
<dbReference type="PANTHER" id="PTHR30469:SF33">
    <property type="entry name" value="SLR1207 PROTEIN"/>
    <property type="match status" value="1"/>
</dbReference>
<dbReference type="AlphaFoldDB" id="A0AAU0UQ42"/>
<evidence type="ECO:0000313" key="5">
    <source>
        <dbReference type="EMBL" id="WRO21298.1"/>
    </source>
</evidence>
<keyword evidence="2" id="KW-0175">Coiled coil</keyword>
<sequence>MKRKWKIILGAVIALIIAGAFFTESTKGLEVDVLTVSPDTISKVFEEEGEVVSQVQRPIFPTYGGKIISLNVEEGQQVHSADVLAALDSQELELQLEQLKAEKKLTYLGKLAATQAKRQLDTARTDYQRSQQLFASGALTKAELEAAQSAFEAAETNLAQQQQNYSGKAESIAAQIDLLEHKIEQMNIKAPVDGIIANLAVKEGEAVVPNAPMMIIFQKENYQIETYILTEDVNRISPGMQVDLVQDNQEDDVRFSGTVKTIAPAAVDKISALGLEEKRVKVTIAPKIPDTLSLRPGYSLDVIFTTAKQEGKLIVPKTTLFPYQDGKALWLIKDGKASIHQVKTGFENDRNIVIEDGLAPGDNVILNPQLKGLKEGQKISGKNI</sequence>
<dbReference type="Gene3D" id="2.40.50.100">
    <property type="match status" value="1"/>
</dbReference>
<dbReference type="Pfam" id="PF25917">
    <property type="entry name" value="BSH_RND"/>
    <property type="match status" value="1"/>
</dbReference>
<name>A0AAU0UQ42_9FIRM</name>